<dbReference type="PANTHER" id="PTHR47025">
    <property type="entry name" value="AUTOIMMUNE REGULATOR"/>
    <property type="match status" value="1"/>
</dbReference>
<keyword evidence="2" id="KW-1185">Reference proteome</keyword>
<reference evidence="1 2" key="1">
    <citation type="submission" date="2024-01" db="EMBL/GenBank/DDBJ databases">
        <title>The genomes of 5 underutilized Papilionoideae crops provide insights into root nodulation and disease resistanc.</title>
        <authorList>
            <person name="Yuan L."/>
        </authorList>
    </citation>
    <scope>NUCLEOTIDE SEQUENCE [LARGE SCALE GENOMIC DNA]</scope>
    <source>
        <strain evidence="1">ZHUSHIDOU_FW_LH</strain>
        <tissue evidence="1">Leaf</tissue>
    </source>
</reference>
<protein>
    <submittedName>
        <fullName evidence="1">Uncharacterized protein</fullName>
    </submittedName>
</protein>
<dbReference type="GO" id="GO:0042393">
    <property type="term" value="F:histone binding"/>
    <property type="evidence" value="ECO:0007669"/>
    <property type="project" value="TreeGrafter"/>
</dbReference>
<accession>A0AAN9HQF4</accession>
<dbReference type="GO" id="GO:0000977">
    <property type="term" value="F:RNA polymerase II transcription regulatory region sequence-specific DNA binding"/>
    <property type="evidence" value="ECO:0007669"/>
    <property type="project" value="TreeGrafter"/>
</dbReference>
<dbReference type="Proteomes" id="UP001372338">
    <property type="component" value="Unassembled WGS sequence"/>
</dbReference>
<evidence type="ECO:0000313" key="1">
    <source>
        <dbReference type="EMBL" id="KAK7244352.1"/>
    </source>
</evidence>
<dbReference type="GO" id="GO:0003682">
    <property type="term" value="F:chromatin binding"/>
    <property type="evidence" value="ECO:0007669"/>
    <property type="project" value="TreeGrafter"/>
</dbReference>
<dbReference type="GO" id="GO:0005634">
    <property type="term" value="C:nucleus"/>
    <property type="evidence" value="ECO:0007669"/>
    <property type="project" value="TreeGrafter"/>
</dbReference>
<organism evidence="1 2">
    <name type="scientific">Crotalaria pallida</name>
    <name type="common">Smooth rattlebox</name>
    <name type="synonym">Crotalaria striata</name>
    <dbReference type="NCBI Taxonomy" id="3830"/>
    <lineage>
        <taxon>Eukaryota</taxon>
        <taxon>Viridiplantae</taxon>
        <taxon>Streptophyta</taxon>
        <taxon>Embryophyta</taxon>
        <taxon>Tracheophyta</taxon>
        <taxon>Spermatophyta</taxon>
        <taxon>Magnoliopsida</taxon>
        <taxon>eudicotyledons</taxon>
        <taxon>Gunneridae</taxon>
        <taxon>Pentapetalae</taxon>
        <taxon>rosids</taxon>
        <taxon>fabids</taxon>
        <taxon>Fabales</taxon>
        <taxon>Fabaceae</taxon>
        <taxon>Papilionoideae</taxon>
        <taxon>50 kb inversion clade</taxon>
        <taxon>genistoids sensu lato</taxon>
        <taxon>core genistoids</taxon>
        <taxon>Crotalarieae</taxon>
        <taxon>Crotalaria</taxon>
    </lineage>
</organism>
<dbReference type="GO" id="GO:0045944">
    <property type="term" value="P:positive regulation of transcription by RNA polymerase II"/>
    <property type="evidence" value="ECO:0007669"/>
    <property type="project" value="TreeGrafter"/>
</dbReference>
<evidence type="ECO:0000313" key="2">
    <source>
        <dbReference type="Proteomes" id="UP001372338"/>
    </source>
</evidence>
<dbReference type="EMBL" id="JAYWIO010000008">
    <property type="protein sequence ID" value="KAK7244352.1"/>
    <property type="molecule type" value="Genomic_DNA"/>
</dbReference>
<dbReference type="PANTHER" id="PTHR47025:SF23">
    <property type="entry name" value="HISTONE ACETYLTRANSFERASE CHROMATIN REGULATOR PHD FAMILY-RELATED"/>
    <property type="match status" value="1"/>
</dbReference>
<gene>
    <name evidence="1" type="ORF">RIF29_39172</name>
</gene>
<comment type="caution">
    <text evidence="1">The sequence shown here is derived from an EMBL/GenBank/DDBJ whole genome shotgun (WGS) entry which is preliminary data.</text>
</comment>
<dbReference type="AlphaFoldDB" id="A0AAN9HQF4"/>
<proteinExistence type="predicted"/>
<sequence length="71" mass="7775">MFDSERSMVLNADAVAAGRVAGVDPFEQIAKRCIRIVKDNNIEAEMSGCALCRDSDFSRSGFGPRTIIFCD</sequence>
<name>A0AAN9HQF4_CROPI</name>